<name>A0A1X0Q7F4_9MICR</name>
<comment type="caution">
    <text evidence="1">The sequence shown here is derived from an EMBL/GenBank/DDBJ whole genome shotgun (WGS) entry which is preliminary data.</text>
</comment>
<evidence type="ECO:0000313" key="1">
    <source>
        <dbReference type="EMBL" id="ORD95689.1"/>
    </source>
</evidence>
<evidence type="ECO:0000313" key="2">
    <source>
        <dbReference type="Proteomes" id="UP000192356"/>
    </source>
</evidence>
<organism evidence="1 2">
    <name type="scientific">Hepatospora eriocheir</name>
    <dbReference type="NCBI Taxonomy" id="1081669"/>
    <lineage>
        <taxon>Eukaryota</taxon>
        <taxon>Fungi</taxon>
        <taxon>Fungi incertae sedis</taxon>
        <taxon>Microsporidia</taxon>
        <taxon>Hepatosporidae</taxon>
        <taxon>Hepatospora</taxon>
    </lineage>
</organism>
<dbReference type="VEuPathDB" id="MicrosporidiaDB:HERIO_2295"/>
<proteinExistence type="predicted"/>
<dbReference type="VEuPathDB" id="MicrosporidiaDB:A0H76_1659"/>
<accession>A0A1X0Q7F4</accession>
<gene>
    <name evidence="1" type="ORF">HERIO_2295</name>
</gene>
<dbReference type="AlphaFoldDB" id="A0A1X0Q7F4"/>
<keyword evidence="2" id="KW-1185">Reference proteome</keyword>
<dbReference type="EMBL" id="LVKB01000212">
    <property type="protein sequence ID" value="ORD95689.1"/>
    <property type="molecule type" value="Genomic_DNA"/>
</dbReference>
<dbReference type="Proteomes" id="UP000192356">
    <property type="component" value="Unassembled WGS sequence"/>
</dbReference>
<sequence>MILGSDILKLLGININYEEKEVTTKYGELKIEYENKDEVKMINEIMLEGKEIKDIKVKSPKFGLLKKECSKYLLCDYILEKGENVITIANIENNMKQITNEEIVGKITNIKKGEIIYNENKNENIIDICDNFDLKDKVNEILKKYDEKIDPKKSIPEELILYKLKLKEENQESKYKRNFKMNPLKDKILREIAEKLERK</sequence>
<protein>
    <submittedName>
        <fullName evidence="1">Uncharacterized protein</fullName>
    </submittedName>
</protein>
<reference evidence="1 2" key="1">
    <citation type="journal article" date="2017" name="Environ. Microbiol.">
        <title>Decay of the glycolytic pathway and adaptation to intranuclear parasitism within Enterocytozoonidae microsporidia.</title>
        <authorList>
            <person name="Wiredu Boakye D."/>
            <person name="Jaroenlak P."/>
            <person name="Prachumwat A."/>
            <person name="Williams T.A."/>
            <person name="Bateman K.S."/>
            <person name="Itsathitphaisarn O."/>
            <person name="Sritunyalucksana K."/>
            <person name="Paszkiewicz K.H."/>
            <person name="Moore K.A."/>
            <person name="Stentiford G.D."/>
            <person name="Williams B.A."/>
        </authorList>
    </citation>
    <scope>NUCLEOTIDE SEQUENCE [LARGE SCALE GENOMIC DNA]</scope>
    <source>
        <strain evidence="1 2">GB1</strain>
    </source>
</reference>